<dbReference type="EC" id="1.3.98.1" evidence="7"/>
<reference evidence="9" key="5">
    <citation type="submission" date="2015-06" db="UniProtKB">
        <authorList>
            <consortium name="EnsemblFungi"/>
        </authorList>
    </citation>
    <scope>IDENTIFICATION</scope>
    <source>
        <strain evidence="9">ATCC 64411</strain>
    </source>
</reference>
<evidence type="ECO:0000256" key="2">
    <source>
        <dbReference type="ARBA" id="ARBA00004496"/>
    </source>
</evidence>
<dbReference type="GO" id="GO:0006207">
    <property type="term" value="P:'de novo' pyrimidine nucleobase biosynthetic process"/>
    <property type="evidence" value="ECO:0007669"/>
    <property type="project" value="TreeGrafter"/>
</dbReference>
<dbReference type="SUPFAM" id="SSF51395">
    <property type="entry name" value="FMN-linked oxidoreductases"/>
    <property type="match status" value="1"/>
</dbReference>
<evidence type="ECO:0000313" key="9">
    <source>
        <dbReference type="EnsemblFungi" id="MAPG_11034T0"/>
    </source>
</evidence>
<dbReference type="Gene3D" id="3.20.20.70">
    <property type="entry name" value="Aldolase class I"/>
    <property type="match status" value="1"/>
</dbReference>
<dbReference type="eggNOG" id="KOG1436">
    <property type="taxonomic scope" value="Eukaryota"/>
</dbReference>
<dbReference type="InterPro" id="IPR050074">
    <property type="entry name" value="DHO_dehydrogenase"/>
</dbReference>
<protein>
    <recommendedName>
        <fullName evidence="7">Dihydroorotate dehydrogenase (fumarate)</fullName>
        <ecNumber evidence="7">1.3.98.1</ecNumber>
    </recommendedName>
    <alternativeName>
        <fullName evidence="7">Dihydroorotate oxidase</fullName>
    </alternativeName>
</protein>
<dbReference type="OrthoDB" id="14784at2759"/>
<sequence>MADSGPTRPPRLQLNPPLLNSATPWATSLKDLQKLYNCPHTGAVTTRTSLIQGFDHNPEVHQYALYDTVAVSAALPRGTSNASFNSLGYSPHTLAEYLAWIKAAVSTAPTPRPGKTFIVSVTGTPQEVAECYRMVAAAQWDIAVPLAVELNLSCPNIPDKPPPAHDGPSILEYIEWISAPPQQQLPRIALGIKTPPYTYSTQYTTLITALIASASQSPGGVCPLSFITATNTLGSCLMLSSAGSNGGGGGGGGSGQNQQHQTPVLPLDGIGGMAGTPLHPLSLGNVATIRRMLDEHPDMLGHVFEEIARDADGVW</sequence>
<keyword evidence="7" id="KW-0288">FMN</keyword>
<dbReference type="OMA" id="GDGYRRM"/>
<dbReference type="GO" id="GO:0005737">
    <property type="term" value="C:cytoplasm"/>
    <property type="evidence" value="ECO:0007669"/>
    <property type="project" value="UniProtKB-SubCell"/>
</dbReference>
<comment type="subcellular location">
    <subcellularLocation>
        <location evidence="2 7">Cytoplasm</location>
    </subcellularLocation>
</comment>
<dbReference type="EnsemblFungi" id="MAPG_11034T0">
    <property type="protein sequence ID" value="MAPG_11034T0"/>
    <property type="gene ID" value="MAPG_11034"/>
</dbReference>
<keyword evidence="7" id="KW-0560">Oxidoreductase</keyword>
<evidence type="ECO:0000313" key="8">
    <source>
        <dbReference type="EMBL" id="KLU92087.1"/>
    </source>
</evidence>
<comment type="subunit">
    <text evidence="7">Homodimer.</text>
</comment>
<comment type="cofactor">
    <cofactor evidence="1 7">
        <name>FMN</name>
        <dbReference type="ChEBI" id="CHEBI:58210"/>
    </cofactor>
</comment>
<dbReference type="GO" id="GO:1990663">
    <property type="term" value="F:dihydroorotate dehydrogenase (fumarate) activity"/>
    <property type="evidence" value="ECO:0007669"/>
    <property type="project" value="UniProtKB-EC"/>
</dbReference>
<evidence type="ECO:0000256" key="4">
    <source>
        <dbReference type="ARBA" id="ARBA00008008"/>
    </source>
</evidence>
<evidence type="ECO:0000256" key="5">
    <source>
        <dbReference type="ARBA" id="ARBA00022490"/>
    </source>
</evidence>
<dbReference type="GO" id="GO:0044205">
    <property type="term" value="P:'de novo' UMP biosynthetic process"/>
    <property type="evidence" value="ECO:0007669"/>
    <property type="project" value="UniProtKB-UniPathway"/>
</dbReference>
<gene>
    <name evidence="8" type="ORF">MAPG_11034</name>
</gene>
<proteinExistence type="inferred from homology"/>
<evidence type="ECO:0000256" key="7">
    <source>
        <dbReference type="RuleBase" id="RU364042"/>
    </source>
</evidence>
<organism evidence="9 10">
    <name type="scientific">Magnaporthiopsis poae (strain ATCC 64411 / 73-15)</name>
    <name type="common">Kentucky bluegrass fungus</name>
    <name type="synonym">Magnaporthe poae</name>
    <dbReference type="NCBI Taxonomy" id="644358"/>
    <lineage>
        <taxon>Eukaryota</taxon>
        <taxon>Fungi</taxon>
        <taxon>Dikarya</taxon>
        <taxon>Ascomycota</taxon>
        <taxon>Pezizomycotina</taxon>
        <taxon>Sordariomycetes</taxon>
        <taxon>Sordariomycetidae</taxon>
        <taxon>Magnaporthales</taxon>
        <taxon>Magnaporthaceae</taxon>
        <taxon>Magnaporthiopsis</taxon>
    </lineage>
</organism>
<reference evidence="10" key="1">
    <citation type="submission" date="2010-05" db="EMBL/GenBank/DDBJ databases">
        <title>The genome sequence of Magnaporthe poae strain ATCC 64411.</title>
        <authorList>
            <person name="Ma L.-J."/>
            <person name="Dead R."/>
            <person name="Young S."/>
            <person name="Zeng Q."/>
            <person name="Koehrsen M."/>
            <person name="Alvarado L."/>
            <person name="Berlin A."/>
            <person name="Chapman S.B."/>
            <person name="Chen Z."/>
            <person name="Freedman E."/>
            <person name="Gellesch M."/>
            <person name="Goldberg J."/>
            <person name="Griggs A."/>
            <person name="Gujja S."/>
            <person name="Heilman E.R."/>
            <person name="Heiman D."/>
            <person name="Hepburn T."/>
            <person name="Howarth C."/>
            <person name="Jen D."/>
            <person name="Larson L."/>
            <person name="Mehta T."/>
            <person name="Neiman D."/>
            <person name="Pearson M."/>
            <person name="Roberts A."/>
            <person name="Saif S."/>
            <person name="Shea T."/>
            <person name="Shenoy N."/>
            <person name="Sisk P."/>
            <person name="Stolte C."/>
            <person name="Sykes S."/>
            <person name="Walk T."/>
            <person name="White J."/>
            <person name="Yandava C."/>
            <person name="Haas B."/>
            <person name="Nusbaum C."/>
            <person name="Birren B."/>
        </authorList>
    </citation>
    <scope>NUCLEOTIDE SEQUENCE [LARGE SCALE GENOMIC DNA]</scope>
    <source>
        <strain evidence="10">ATCC 64411 / 73-15</strain>
    </source>
</reference>
<dbReference type="PANTHER" id="PTHR48109:SF1">
    <property type="entry name" value="DIHYDROOROTATE DEHYDROGENASE (FUMARATE)"/>
    <property type="match status" value="1"/>
</dbReference>
<dbReference type="UniPathway" id="UPA00070"/>
<evidence type="ECO:0000256" key="6">
    <source>
        <dbReference type="ARBA" id="ARBA00022975"/>
    </source>
</evidence>
<dbReference type="AlphaFoldDB" id="A0A0C4EE69"/>
<dbReference type="PANTHER" id="PTHR48109">
    <property type="entry name" value="DIHYDROOROTATE DEHYDROGENASE (QUINONE), MITOCHONDRIAL-RELATED"/>
    <property type="match status" value="1"/>
</dbReference>
<evidence type="ECO:0000313" key="10">
    <source>
        <dbReference type="Proteomes" id="UP000011715"/>
    </source>
</evidence>
<keyword evidence="6 7" id="KW-0665">Pyrimidine biosynthesis</keyword>
<keyword evidence="7" id="KW-0285">Flavoprotein</keyword>
<dbReference type="InterPro" id="IPR013785">
    <property type="entry name" value="Aldolase_TIM"/>
</dbReference>
<reference evidence="9" key="4">
    <citation type="journal article" date="2015" name="G3 (Bethesda)">
        <title>Genome sequences of three phytopathogenic species of the Magnaporthaceae family of fungi.</title>
        <authorList>
            <person name="Okagaki L.H."/>
            <person name="Nunes C.C."/>
            <person name="Sailsbery J."/>
            <person name="Clay B."/>
            <person name="Brown D."/>
            <person name="John T."/>
            <person name="Oh Y."/>
            <person name="Young N."/>
            <person name="Fitzgerald M."/>
            <person name="Haas B.J."/>
            <person name="Zeng Q."/>
            <person name="Young S."/>
            <person name="Adiconis X."/>
            <person name="Fan L."/>
            <person name="Levin J.Z."/>
            <person name="Mitchell T.K."/>
            <person name="Okubara P.A."/>
            <person name="Farman M.L."/>
            <person name="Kohn L.M."/>
            <person name="Birren B."/>
            <person name="Ma L.-J."/>
            <person name="Dean R.A."/>
        </authorList>
    </citation>
    <scope>NUCLEOTIDE SEQUENCE</scope>
    <source>
        <strain evidence="9">ATCC 64411 / 73-15</strain>
    </source>
</reference>
<comment type="catalytic activity">
    <reaction evidence="7">
        <text>(S)-dihydroorotate + fumarate = orotate + succinate</text>
        <dbReference type="Rhea" id="RHEA:30059"/>
        <dbReference type="ChEBI" id="CHEBI:29806"/>
        <dbReference type="ChEBI" id="CHEBI:30031"/>
        <dbReference type="ChEBI" id="CHEBI:30839"/>
        <dbReference type="ChEBI" id="CHEBI:30864"/>
        <dbReference type="EC" id="1.3.98.1"/>
    </reaction>
</comment>
<dbReference type="InterPro" id="IPR033886">
    <property type="entry name" value="DHOD_1A"/>
</dbReference>
<dbReference type="CDD" id="cd04741">
    <property type="entry name" value="DHOD_1A_like"/>
    <property type="match status" value="1"/>
</dbReference>
<dbReference type="EMBL" id="ADBL01002713">
    <property type="status" value="NOT_ANNOTATED_CDS"/>
    <property type="molecule type" value="Genomic_DNA"/>
</dbReference>
<keyword evidence="10" id="KW-1185">Reference proteome</keyword>
<comment type="pathway">
    <text evidence="3 7">Pyrimidine metabolism; UMP biosynthesis via de novo pathway.</text>
</comment>
<accession>A0A0C4EE69</accession>
<name>A0A0C4EE69_MAGP6</name>
<dbReference type="EMBL" id="GL876979">
    <property type="protein sequence ID" value="KLU92087.1"/>
    <property type="molecule type" value="Genomic_DNA"/>
</dbReference>
<dbReference type="STRING" id="644358.A0A0C4EE69"/>
<reference evidence="8" key="2">
    <citation type="submission" date="2010-05" db="EMBL/GenBank/DDBJ databases">
        <title>The Genome Sequence of Magnaporthe poae strain ATCC 64411.</title>
        <authorList>
            <consortium name="The Broad Institute Genome Sequencing Platform"/>
            <consortium name="Broad Institute Genome Sequencing Center for Infectious Disease"/>
            <person name="Ma L.-J."/>
            <person name="Dead R."/>
            <person name="Young S."/>
            <person name="Zeng Q."/>
            <person name="Koehrsen M."/>
            <person name="Alvarado L."/>
            <person name="Berlin A."/>
            <person name="Chapman S.B."/>
            <person name="Chen Z."/>
            <person name="Freedman E."/>
            <person name="Gellesch M."/>
            <person name="Goldberg J."/>
            <person name="Griggs A."/>
            <person name="Gujja S."/>
            <person name="Heilman E.R."/>
            <person name="Heiman D."/>
            <person name="Hepburn T."/>
            <person name="Howarth C."/>
            <person name="Jen D."/>
            <person name="Larson L."/>
            <person name="Mehta T."/>
            <person name="Neiman D."/>
            <person name="Pearson M."/>
            <person name="Roberts A."/>
            <person name="Saif S."/>
            <person name="Shea T."/>
            <person name="Shenoy N."/>
            <person name="Sisk P."/>
            <person name="Stolte C."/>
            <person name="Sykes S."/>
            <person name="Walk T."/>
            <person name="White J."/>
            <person name="Yandava C."/>
            <person name="Haas B."/>
            <person name="Nusbaum C."/>
            <person name="Birren B."/>
        </authorList>
    </citation>
    <scope>NUCLEOTIDE SEQUENCE</scope>
    <source>
        <strain evidence="8">ATCC 64411</strain>
    </source>
</reference>
<reference evidence="8" key="3">
    <citation type="submission" date="2011-03" db="EMBL/GenBank/DDBJ databases">
        <title>Annotation of Magnaporthe poae ATCC 64411.</title>
        <authorList>
            <person name="Ma L.-J."/>
            <person name="Dead R."/>
            <person name="Young S.K."/>
            <person name="Zeng Q."/>
            <person name="Gargeya S."/>
            <person name="Fitzgerald M."/>
            <person name="Haas B."/>
            <person name="Abouelleil A."/>
            <person name="Alvarado L."/>
            <person name="Arachchi H.M."/>
            <person name="Berlin A."/>
            <person name="Brown A."/>
            <person name="Chapman S.B."/>
            <person name="Chen Z."/>
            <person name="Dunbar C."/>
            <person name="Freedman E."/>
            <person name="Gearin G."/>
            <person name="Gellesch M."/>
            <person name="Goldberg J."/>
            <person name="Griggs A."/>
            <person name="Gujja S."/>
            <person name="Heiman D."/>
            <person name="Howarth C."/>
            <person name="Larson L."/>
            <person name="Lui A."/>
            <person name="MacDonald P.J.P."/>
            <person name="Mehta T."/>
            <person name="Montmayeur A."/>
            <person name="Murphy C."/>
            <person name="Neiman D."/>
            <person name="Pearson M."/>
            <person name="Priest M."/>
            <person name="Roberts A."/>
            <person name="Saif S."/>
            <person name="Shea T."/>
            <person name="Shenoy N."/>
            <person name="Sisk P."/>
            <person name="Stolte C."/>
            <person name="Sykes S."/>
            <person name="Yandava C."/>
            <person name="Wortman J."/>
            <person name="Nusbaum C."/>
            <person name="Birren B."/>
        </authorList>
    </citation>
    <scope>NUCLEOTIDE SEQUENCE</scope>
    <source>
        <strain evidence="8">ATCC 64411</strain>
    </source>
</reference>
<dbReference type="VEuPathDB" id="FungiDB:MAPG_11034"/>
<evidence type="ECO:0000256" key="1">
    <source>
        <dbReference type="ARBA" id="ARBA00001917"/>
    </source>
</evidence>
<dbReference type="Proteomes" id="UP000011715">
    <property type="component" value="Unassembled WGS sequence"/>
</dbReference>
<comment type="similarity">
    <text evidence="4 7">Belongs to the dihydroorotate dehydrogenase family. Type 1 subfamily.</text>
</comment>
<comment type="function">
    <text evidence="7">Catalyzes the conversion of dihydroorotate to orotate with fumarate as the electron acceptor.</text>
</comment>
<evidence type="ECO:0000256" key="3">
    <source>
        <dbReference type="ARBA" id="ARBA00004725"/>
    </source>
</evidence>
<dbReference type="EMBL" id="ADBL01002714">
    <property type="status" value="NOT_ANNOTATED_CDS"/>
    <property type="molecule type" value="Genomic_DNA"/>
</dbReference>
<keyword evidence="5 7" id="KW-0963">Cytoplasm</keyword>